<feature type="domain" description="Dyp-type peroxidase N-terminal" evidence="16">
    <location>
        <begin position="57"/>
        <end position="208"/>
    </location>
</feature>
<feature type="binding site" evidence="13">
    <location>
        <begin position="231"/>
        <end position="233"/>
    </location>
    <ligand>
        <name>heme b</name>
        <dbReference type="ChEBI" id="CHEBI:60344"/>
    </ligand>
</feature>
<evidence type="ECO:0000256" key="2">
    <source>
        <dbReference type="ARBA" id="ARBA00005365"/>
    </source>
</evidence>
<comment type="subcellular location">
    <subcellularLocation>
        <location evidence="1">Cell envelope</location>
    </subcellularLocation>
</comment>
<dbReference type="RefSeq" id="WP_147048543.1">
    <property type="nucleotide sequence ID" value="NZ_BJZV01000030.1"/>
</dbReference>
<dbReference type="GO" id="GO:0004601">
    <property type="term" value="F:peroxidase activity"/>
    <property type="evidence" value="ECO:0007669"/>
    <property type="project" value="UniProtKB-KW"/>
</dbReference>
<protein>
    <recommendedName>
        <fullName evidence="10 15">Deferrochelatase</fullName>
        <ecNumber evidence="15">1.11.1.-</ecNumber>
    </recommendedName>
    <alternativeName>
        <fullName evidence="11 15">Peroxidase EfeB</fullName>
    </alternativeName>
</protein>
<dbReference type="Proteomes" id="UP000321750">
    <property type="component" value="Unassembled WGS sequence"/>
</dbReference>
<evidence type="ECO:0000313" key="19">
    <source>
        <dbReference type="Proteomes" id="UP000321750"/>
    </source>
</evidence>
<dbReference type="SUPFAM" id="SSF54909">
    <property type="entry name" value="Dimeric alpha+beta barrel"/>
    <property type="match status" value="1"/>
</dbReference>
<feature type="binding site" evidence="13">
    <location>
        <position position="324"/>
    </location>
    <ligand>
        <name>heme b</name>
        <dbReference type="ChEBI" id="CHEBI:60344"/>
    </ligand>
</feature>
<evidence type="ECO:0000313" key="18">
    <source>
        <dbReference type="EMBL" id="GEP12151.1"/>
    </source>
</evidence>
<dbReference type="GO" id="GO:0004325">
    <property type="term" value="F:ferrochelatase activity"/>
    <property type="evidence" value="ECO:0007669"/>
    <property type="project" value="UniProtKB-EC"/>
</dbReference>
<evidence type="ECO:0000256" key="5">
    <source>
        <dbReference type="ARBA" id="ARBA00022723"/>
    </source>
</evidence>
<evidence type="ECO:0000256" key="8">
    <source>
        <dbReference type="ARBA" id="ARBA00023004"/>
    </source>
</evidence>
<feature type="binding site" evidence="14">
    <location>
        <position position="291"/>
    </location>
    <ligand>
        <name>protoporphyrin IX</name>
        <dbReference type="ChEBI" id="CHEBI:57306"/>
    </ligand>
</feature>
<feature type="binding site" evidence="13">
    <location>
        <begin position="329"/>
        <end position="331"/>
    </location>
    <ligand>
        <name>heme b</name>
        <dbReference type="ChEBI" id="CHEBI:60344"/>
    </ligand>
</feature>
<gene>
    <name evidence="18" type="ORF">MGN01_39960</name>
</gene>
<feature type="binding site" evidence="13">
    <location>
        <position position="342"/>
    </location>
    <ligand>
        <name>heme b</name>
        <dbReference type="ChEBI" id="CHEBI:60344"/>
    </ligand>
</feature>
<comment type="cofactor">
    <cofactor evidence="13 15">
        <name>heme b</name>
        <dbReference type="ChEBI" id="CHEBI:60344"/>
    </cofactor>
    <text evidence="13 15">Binds 1 heme b (iron(II)-protoporphyrin IX) group non-covalently per subunit.</text>
</comment>
<comment type="similarity">
    <text evidence="2">Belongs to the DyP-type peroxidase family. EfeB subfamily.</text>
</comment>
<dbReference type="NCBIfam" id="TIGR01412">
    <property type="entry name" value="tat_substr_1"/>
    <property type="match status" value="1"/>
</dbReference>
<evidence type="ECO:0000256" key="11">
    <source>
        <dbReference type="ARBA" id="ARBA00033775"/>
    </source>
</evidence>
<evidence type="ECO:0000259" key="16">
    <source>
        <dbReference type="Pfam" id="PF04261"/>
    </source>
</evidence>
<keyword evidence="4 13" id="KW-0349">Heme</keyword>
<name>A0A512JQE3_9HYPH</name>
<feature type="domain" description="Dyp-type peroxidase C-terminal" evidence="17">
    <location>
        <begin position="222"/>
        <end position="403"/>
    </location>
</feature>
<sequence length="419" mass="45619">MTNRSRHLPGQIKLSRRHVLGVLGATSFAGYAGADDRTPSAGSDGTLEAQPFFGLHQSGIVTAQPAAALYCAFDVLAERPIELERLLRIVTERLGFLTKGGEPPATNPQLPPRGSGILGPVVFPDNLTATLSVGASLFDYRFGLATRRPLHLGAMERFQNDALDPSRCHGDLMLQLCSNTAETNIHALRDVIKNTAGLAAVRWKIEGFLPPHIVKTMGADTVRNMLGFKDGTANLDARNAALMDRYVWVGPERGEPAWTVGGSYQVVRIIRTMVERWDRTPLAEQEAIIGRHKGSGAPLGQTHDREDPGYEADPDGQRISLAAHIRLANPRLPETRDNLILRRSYNYSQGISASGQLDMGLLFVCYQADLVAGFVTVQNRLSGEQLEEYIRPVGGGYFFALPGIPDAGRYLGQSLLEAV</sequence>
<dbReference type="GO" id="GO:0046872">
    <property type="term" value="F:metal ion binding"/>
    <property type="evidence" value="ECO:0007669"/>
    <property type="project" value="UniProtKB-KW"/>
</dbReference>
<dbReference type="PANTHER" id="PTHR30521">
    <property type="entry name" value="DEFERROCHELATASE/PEROXIDASE"/>
    <property type="match status" value="1"/>
</dbReference>
<accession>A0A512JQE3</accession>
<evidence type="ECO:0000259" key="17">
    <source>
        <dbReference type="Pfam" id="PF20628"/>
    </source>
</evidence>
<dbReference type="PROSITE" id="PS51318">
    <property type="entry name" value="TAT"/>
    <property type="match status" value="1"/>
</dbReference>
<dbReference type="InterPro" id="IPR006313">
    <property type="entry name" value="EfeB/EfeN"/>
</dbReference>
<keyword evidence="6" id="KW-0732">Signal</keyword>
<keyword evidence="7 15" id="KW-0560">Oxidoreductase</keyword>
<evidence type="ECO:0000256" key="12">
    <source>
        <dbReference type="ARBA" id="ARBA00048856"/>
    </source>
</evidence>
<dbReference type="InterPro" id="IPR048327">
    <property type="entry name" value="Dyp_perox_N"/>
</dbReference>
<evidence type="ECO:0000256" key="1">
    <source>
        <dbReference type="ARBA" id="ARBA00004196"/>
    </source>
</evidence>
<evidence type="ECO:0000256" key="6">
    <source>
        <dbReference type="ARBA" id="ARBA00022729"/>
    </source>
</evidence>
<comment type="catalytic activity">
    <reaction evidence="12">
        <text>heme b + 2 H(+) = protoporphyrin IX + Fe(2+)</text>
        <dbReference type="Rhea" id="RHEA:22584"/>
        <dbReference type="ChEBI" id="CHEBI:15378"/>
        <dbReference type="ChEBI" id="CHEBI:29033"/>
        <dbReference type="ChEBI" id="CHEBI:57306"/>
        <dbReference type="ChEBI" id="CHEBI:60344"/>
        <dbReference type="EC" id="4.98.1.1"/>
    </reaction>
    <physiologicalReaction direction="left-to-right" evidence="12">
        <dbReference type="Rhea" id="RHEA:22585"/>
    </physiologicalReaction>
</comment>
<comment type="function">
    <text evidence="15">Involved in the recovery of exogenous heme iron. Extracts iron from heme while preserving the protoporphyrin ring intact.</text>
</comment>
<dbReference type="AlphaFoldDB" id="A0A512JQE3"/>
<dbReference type="InterPro" id="IPR006314">
    <property type="entry name" value="Dyp_peroxidase"/>
</dbReference>
<evidence type="ECO:0000256" key="10">
    <source>
        <dbReference type="ARBA" id="ARBA00033771"/>
    </source>
</evidence>
<keyword evidence="5 13" id="KW-0479">Metal-binding</keyword>
<dbReference type="GO" id="GO:0020037">
    <property type="term" value="F:heme binding"/>
    <property type="evidence" value="ECO:0007669"/>
    <property type="project" value="InterPro"/>
</dbReference>
<dbReference type="NCBIfam" id="TIGR01413">
    <property type="entry name" value="Dyp_perox_fam"/>
    <property type="match status" value="1"/>
</dbReference>
<keyword evidence="19" id="KW-1185">Reference proteome</keyword>
<evidence type="ECO:0000256" key="14">
    <source>
        <dbReference type="PIRSR" id="PIRSR606313-2"/>
    </source>
</evidence>
<feature type="binding site" evidence="14">
    <location>
        <begin position="231"/>
        <end position="233"/>
    </location>
    <ligand>
        <name>protoporphyrin IX</name>
        <dbReference type="ChEBI" id="CHEBI:57306"/>
    </ligand>
</feature>
<keyword evidence="8 13" id="KW-0408">Iron</keyword>
<evidence type="ECO:0000256" key="9">
    <source>
        <dbReference type="ARBA" id="ARBA00023239"/>
    </source>
</evidence>
<dbReference type="PROSITE" id="PS51404">
    <property type="entry name" value="DYP_PEROXIDASE"/>
    <property type="match status" value="1"/>
</dbReference>
<dbReference type="PANTHER" id="PTHR30521:SF4">
    <property type="entry name" value="DEFERROCHELATASE"/>
    <property type="match status" value="1"/>
</dbReference>
<evidence type="ECO:0000256" key="3">
    <source>
        <dbReference type="ARBA" id="ARBA00022559"/>
    </source>
</evidence>
<dbReference type="InterPro" id="IPR006311">
    <property type="entry name" value="TAT_signal"/>
</dbReference>
<dbReference type="GO" id="GO:0033212">
    <property type="term" value="P:iron import into cell"/>
    <property type="evidence" value="ECO:0007669"/>
    <property type="project" value="InterPro"/>
</dbReference>
<dbReference type="InterPro" id="IPR011008">
    <property type="entry name" value="Dimeric_a/b-barrel"/>
</dbReference>
<dbReference type="Pfam" id="PF04261">
    <property type="entry name" value="Dyp_perox_N"/>
    <property type="match status" value="1"/>
</dbReference>
<dbReference type="InterPro" id="IPR048328">
    <property type="entry name" value="Dyp_perox_C"/>
</dbReference>
<evidence type="ECO:0000256" key="15">
    <source>
        <dbReference type="RuleBase" id="RU365017"/>
    </source>
</evidence>
<reference evidence="18 19" key="1">
    <citation type="submission" date="2019-07" db="EMBL/GenBank/DDBJ databases">
        <title>Whole genome shotgun sequence of Methylobacterium gnaphalii NBRC 107716.</title>
        <authorList>
            <person name="Hosoyama A."/>
            <person name="Uohara A."/>
            <person name="Ohji S."/>
            <person name="Ichikawa N."/>
        </authorList>
    </citation>
    <scope>NUCLEOTIDE SEQUENCE [LARGE SCALE GENOMIC DNA]</scope>
    <source>
        <strain evidence="18 19">NBRC 107716</strain>
    </source>
</reference>
<keyword evidence="3 15" id="KW-0575">Peroxidase</keyword>
<dbReference type="EMBL" id="BJZV01000030">
    <property type="protein sequence ID" value="GEP12151.1"/>
    <property type="molecule type" value="Genomic_DNA"/>
</dbReference>
<dbReference type="EC" id="1.11.1.-" evidence="15"/>
<dbReference type="Pfam" id="PF20628">
    <property type="entry name" value="Dyp_perox_C"/>
    <property type="match status" value="1"/>
</dbReference>
<evidence type="ECO:0000256" key="13">
    <source>
        <dbReference type="PIRSR" id="PIRSR606313-1"/>
    </source>
</evidence>
<proteinExistence type="inferred from homology"/>
<evidence type="ECO:0000256" key="4">
    <source>
        <dbReference type="ARBA" id="ARBA00022617"/>
    </source>
</evidence>
<evidence type="ECO:0000256" key="7">
    <source>
        <dbReference type="ARBA" id="ARBA00023002"/>
    </source>
</evidence>
<keyword evidence="9" id="KW-0456">Lyase</keyword>
<comment type="caution">
    <text evidence="18">The sequence shown here is derived from an EMBL/GenBank/DDBJ whole genome shotgun (WGS) entry which is preliminary data.</text>
</comment>
<dbReference type="GO" id="GO:0005829">
    <property type="term" value="C:cytosol"/>
    <property type="evidence" value="ECO:0007669"/>
    <property type="project" value="TreeGrafter"/>
</dbReference>
<dbReference type="OrthoDB" id="9781066at2"/>
<dbReference type="GO" id="GO:0030313">
    <property type="term" value="C:cell envelope"/>
    <property type="evidence" value="ECO:0007669"/>
    <property type="project" value="UniProtKB-SubCell"/>
</dbReference>
<organism evidence="18 19">
    <name type="scientific">Methylobacterium gnaphalii</name>
    <dbReference type="NCBI Taxonomy" id="1010610"/>
    <lineage>
        <taxon>Bacteria</taxon>
        <taxon>Pseudomonadati</taxon>
        <taxon>Pseudomonadota</taxon>
        <taxon>Alphaproteobacteria</taxon>
        <taxon>Hyphomicrobiales</taxon>
        <taxon>Methylobacteriaceae</taxon>
        <taxon>Methylobacterium</taxon>
    </lineage>
</organism>